<evidence type="ECO:0000313" key="3">
    <source>
        <dbReference type="Proteomes" id="UP001597116"/>
    </source>
</evidence>
<keyword evidence="1" id="KW-0812">Transmembrane</keyword>
<sequence>MIEEQRLTEDRNLKTGKVSITLARALSVVFHPLLMPTILFSILLFRTPAVLGVDTFTATFRLSLLVLIGISTFIIPACLIYFMHRMGHVRSLHMDELRDRRLPYFLTALLYTTTTLVFAFRLSPLSDIAPEIGIVLGSITVSVTLVGLISLFWKISAHSVGISGMVGALLGMAIKASEMTLLHPLLLLIVLAGLLASARLHLNAHTPAQVSAGLALGLVVSLLTVMLML</sequence>
<feature type="transmembrane region" description="Helical" evidence="1">
    <location>
        <begin position="21"/>
        <end position="44"/>
    </location>
</feature>
<keyword evidence="3" id="KW-1185">Reference proteome</keyword>
<gene>
    <name evidence="2" type="ORF">ACFQ4C_10325</name>
</gene>
<reference evidence="3" key="1">
    <citation type="journal article" date="2019" name="Int. J. Syst. Evol. Microbiol.">
        <title>The Global Catalogue of Microorganisms (GCM) 10K type strain sequencing project: providing services to taxonomists for standard genome sequencing and annotation.</title>
        <authorList>
            <consortium name="The Broad Institute Genomics Platform"/>
            <consortium name="The Broad Institute Genome Sequencing Center for Infectious Disease"/>
            <person name="Wu L."/>
            <person name="Ma J."/>
        </authorList>
    </citation>
    <scope>NUCLEOTIDE SEQUENCE [LARGE SCALE GENOMIC DNA]</scope>
    <source>
        <strain evidence="3">CCUG 55608</strain>
    </source>
</reference>
<proteinExistence type="predicted"/>
<protein>
    <recommendedName>
        <fullName evidence="4">PAP2 superfamily protein</fullName>
    </recommendedName>
</protein>
<feature type="transmembrane region" description="Helical" evidence="1">
    <location>
        <begin position="102"/>
        <end position="120"/>
    </location>
</feature>
<accession>A0ABW3QHZ1</accession>
<feature type="transmembrane region" description="Helical" evidence="1">
    <location>
        <begin position="64"/>
        <end position="82"/>
    </location>
</feature>
<keyword evidence="1" id="KW-1133">Transmembrane helix</keyword>
<feature type="transmembrane region" description="Helical" evidence="1">
    <location>
        <begin position="132"/>
        <end position="153"/>
    </location>
</feature>
<dbReference type="EMBL" id="JBHTLP010000008">
    <property type="protein sequence ID" value="MFD1141508.1"/>
    <property type="molecule type" value="Genomic_DNA"/>
</dbReference>
<dbReference type="Proteomes" id="UP001597116">
    <property type="component" value="Unassembled WGS sequence"/>
</dbReference>
<feature type="transmembrane region" description="Helical" evidence="1">
    <location>
        <begin position="181"/>
        <end position="202"/>
    </location>
</feature>
<organism evidence="2 3">
    <name type="scientific">Larkinella insperata</name>
    <dbReference type="NCBI Taxonomy" id="332158"/>
    <lineage>
        <taxon>Bacteria</taxon>
        <taxon>Pseudomonadati</taxon>
        <taxon>Bacteroidota</taxon>
        <taxon>Cytophagia</taxon>
        <taxon>Cytophagales</taxon>
        <taxon>Spirosomataceae</taxon>
        <taxon>Larkinella</taxon>
    </lineage>
</organism>
<dbReference type="RefSeq" id="WP_265991923.1">
    <property type="nucleotide sequence ID" value="NZ_CP110973.1"/>
</dbReference>
<evidence type="ECO:0000256" key="1">
    <source>
        <dbReference type="SAM" id="Phobius"/>
    </source>
</evidence>
<comment type="caution">
    <text evidence="2">The sequence shown here is derived from an EMBL/GenBank/DDBJ whole genome shotgun (WGS) entry which is preliminary data.</text>
</comment>
<name>A0ABW3QHZ1_9BACT</name>
<keyword evidence="1" id="KW-0472">Membrane</keyword>
<feature type="transmembrane region" description="Helical" evidence="1">
    <location>
        <begin position="208"/>
        <end position="228"/>
    </location>
</feature>
<dbReference type="Gene3D" id="1.20.144.10">
    <property type="entry name" value="Phosphatidic acid phosphatase type 2/haloperoxidase"/>
    <property type="match status" value="1"/>
</dbReference>
<evidence type="ECO:0008006" key="4">
    <source>
        <dbReference type="Google" id="ProtNLM"/>
    </source>
</evidence>
<evidence type="ECO:0000313" key="2">
    <source>
        <dbReference type="EMBL" id="MFD1141508.1"/>
    </source>
</evidence>